<sequence>MFGIVNNLINCLPQLSLASKLKDNRLNQTKQMYKIYTNKPGMPNRLAAKLWLIMRLTTVILIATLMQLSAKTHAQRVTLNQKNTALEKIFREIHNQTGYDFLYDKNLLETKKPVSIVVRNEPLETVLQKCLADQSLTYLIDEKAIIIRKKEKSVFEKITEFYKAIDISGKVTDENGQPLIGATIVIKSSKRSVTTDKDGAFQLQNVEENELLLISYIGYQIREVKAAVRLNIRLILATNELSEVIVNKGYYTESQKLATGNTVTVTAKDIEKQPVLNPMLALQGRVAGLQITQTSGVTNGSMNILIRGRSSLNNWVGNNPLFVIDGIPYQSALLMDPLGNNGGNGIAADSPQGNPLNYINPNDIASISVLKDADATAIYGSRGGNGVILITTKKGQIGEMSLGLNLTQGFMQAPKPLQLMSAQQYLDMRREAFKNDGVPVPNIATSPADPNYDVNGTWGQETNTDWQKELIGHFAAYTNANLSLSGGSESIQYAIRGTYNRQGNLSPGKFDDQRGGLNFNITGYSKNKRLKIDFAGSVLKDNNLNSQSDLTAYTLRAPNAPDSFNPDGTLNFGGPNSDNANNPYAYSLRTYSNKTDNTIISLRPSYRIAKGFDFTANLGFTNLNSNIKIKQPVATYSPLYLSLLSAASVPALINTINQQKNWIVEPQLSYEVKMKEVKISALAGTTFQKSDNEGHYFAGTNFVSDVVIGNLANAGLLGVGDGGSYQYKYNAVYGRLNANLSDKYILNFTARRDGSSKFGPGKQFGNFYSAAAAWIFSSENFIENALPILSVGKLRASYGTSGNDNIGNYAYYDLYASRGTNTYQGLTGFSPRSLSNPNVAWEKNAKFEVAVDLGFFKDRILASAAYYRNRSSNQLLNYTIPSFTGFSSIPSYNFPATVQNSGVELTLNTRNVIAGNFEWSSAFNISFNRNKLVKFDNLENSNYAGILEIGQPVSGRSYAWIYKGIDPNTGLYTALKKDGTTGSDAGNHVNLYGEYQVKAINTLPKYFGGFNNTFRYKNLQLDIFLQFVKQVGKISLTNYAPGYFSTDIYDQLFTSQSNVPVEFLDRWQKPGDQAKYQRFTQSIEGLRAFGAWSESDASYVDASYIRAKNVTLSYQLPKAFKDKLRLKSAVINLSAQNLFTITSYKGRDPETQAYTTLPPLKVFVLGVQINL</sequence>
<dbReference type="GO" id="GO:0009279">
    <property type="term" value="C:cell outer membrane"/>
    <property type="evidence" value="ECO:0007669"/>
    <property type="project" value="UniProtKB-SubCell"/>
</dbReference>
<comment type="similarity">
    <text evidence="7">Belongs to the TonB-dependent receptor family.</text>
</comment>
<dbReference type="Pfam" id="PF07660">
    <property type="entry name" value="STN"/>
    <property type="match status" value="1"/>
</dbReference>
<evidence type="ECO:0000313" key="10">
    <source>
        <dbReference type="Proteomes" id="UP000184287"/>
    </source>
</evidence>
<dbReference type="STRING" id="288992.SAMN04488522_10173"/>
<dbReference type="InterPro" id="IPR039426">
    <property type="entry name" value="TonB-dep_rcpt-like"/>
</dbReference>
<name>A0A1M4T3X3_9SPHI</name>
<dbReference type="InterPro" id="IPR037066">
    <property type="entry name" value="Plug_dom_sf"/>
</dbReference>
<dbReference type="PROSITE" id="PS52016">
    <property type="entry name" value="TONB_DEPENDENT_REC_3"/>
    <property type="match status" value="1"/>
</dbReference>
<keyword evidence="5 7" id="KW-0472">Membrane</keyword>
<evidence type="ECO:0000256" key="5">
    <source>
        <dbReference type="ARBA" id="ARBA00023136"/>
    </source>
</evidence>
<protein>
    <submittedName>
        <fullName evidence="9">TonB-linked outer membrane protein, SusC/RagA family</fullName>
    </submittedName>
</protein>
<evidence type="ECO:0000256" key="4">
    <source>
        <dbReference type="ARBA" id="ARBA00022692"/>
    </source>
</evidence>
<keyword evidence="10" id="KW-1185">Reference proteome</keyword>
<evidence type="ECO:0000313" key="9">
    <source>
        <dbReference type="EMBL" id="SHE39114.1"/>
    </source>
</evidence>
<comment type="subcellular location">
    <subcellularLocation>
        <location evidence="1 7">Cell outer membrane</location>
        <topology evidence="1 7">Multi-pass membrane protein</topology>
    </subcellularLocation>
</comment>
<gene>
    <name evidence="9" type="ORF">SAMN04488522_10173</name>
</gene>
<keyword evidence="6 7" id="KW-0998">Cell outer membrane</keyword>
<dbReference type="InterPro" id="IPR008969">
    <property type="entry name" value="CarboxyPept-like_regulatory"/>
</dbReference>
<dbReference type="Gene3D" id="2.40.170.20">
    <property type="entry name" value="TonB-dependent receptor, beta-barrel domain"/>
    <property type="match status" value="1"/>
</dbReference>
<feature type="domain" description="Secretin/TonB short N-terminal" evidence="8">
    <location>
        <begin position="99"/>
        <end position="150"/>
    </location>
</feature>
<dbReference type="SMART" id="SM00965">
    <property type="entry name" value="STN"/>
    <property type="match status" value="1"/>
</dbReference>
<evidence type="ECO:0000256" key="3">
    <source>
        <dbReference type="ARBA" id="ARBA00022452"/>
    </source>
</evidence>
<dbReference type="InterPro" id="IPR036942">
    <property type="entry name" value="Beta-barrel_TonB_sf"/>
</dbReference>
<dbReference type="Pfam" id="PF13715">
    <property type="entry name" value="CarbopepD_reg_2"/>
    <property type="match status" value="1"/>
</dbReference>
<evidence type="ECO:0000256" key="6">
    <source>
        <dbReference type="ARBA" id="ARBA00023237"/>
    </source>
</evidence>
<evidence type="ECO:0000256" key="2">
    <source>
        <dbReference type="ARBA" id="ARBA00022448"/>
    </source>
</evidence>
<evidence type="ECO:0000256" key="1">
    <source>
        <dbReference type="ARBA" id="ARBA00004571"/>
    </source>
</evidence>
<dbReference type="Proteomes" id="UP000184287">
    <property type="component" value="Unassembled WGS sequence"/>
</dbReference>
<dbReference type="InterPro" id="IPR011662">
    <property type="entry name" value="Secretin/TonB_short_N"/>
</dbReference>
<dbReference type="NCBIfam" id="TIGR04057">
    <property type="entry name" value="SusC_RagA_signa"/>
    <property type="match status" value="1"/>
</dbReference>
<keyword evidence="4 7" id="KW-0812">Transmembrane</keyword>
<dbReference type="InterPro" id="IPR012910">
    <property type="entry name" value="Plug_dom"/>
</dbReference>
<dbReference type="EMBL" id="FQUQ01000001">
    <property type="protein sequence ID" value="SHE39114.1"/>
    <property type="molecule type" value="Genomic_DNA"/>
</dbReference>
<accession>A0A1M4T3X3</accession>
<dbReference type="NCBIfam" id="TIGR04056">
    <property type="entry name" value="OMP_RagA_SusC"/>
    <property type="match status" value="1"/>
</dbReference>
<dbReference type="SUPFAM" id="SSF49464">
    <property type="entry name" value="Carboxypeptidase regulatory domain-like"/>
    <property type="match status" value="1"/>
</dbReference>
<dbReference type="InterPro" id="IPR023996">
    <property type="entry name" value="TonB-dep_OMP_SusC/RagA"/>
</dbReference>
<reference evidence="10" key="1">
    <citation type="submission" date="2016-11" db="EMBL/GenBank/DDBJ databases">
        <authorList>
            <person name="Varghese N."/>
            <person name="Submissions S."/>
        </authorList>
    </citation>
    <scope>NUCLEOTIDE SEQUENCE [LARGE SCALE GENOMIC DNA]</scope>
    <source>
        <strain evidence="10">DSM 16990</strain>
    </source>
</reference>
<organism evidence="9 10">
    <name type="scientific">Pedobacter caeni</name>
    <dbReference type="NCBI Taxonomy" id="288992"/>
    <lineage>
        <taxon>Bacteria</taxon>
        <taxon>Pseudomonadati</taxon>
        <taxon>Bacteroidota</taxon>
        <taxon>Sphingobacteriia</taxon>
        <taxon>Sphingobacteriales</taxon>
        <taxon>Sphingobacteriaceae</taxon>
        <taxon>Pedobacter</taxon>
    </lineage>
</organism>
<proteinExistence type="inferred from homology"/>
<dbReference type="SUPFAM" id="SSF56935">
    <property type="entry name" value="Porins"/>
    <property type="match status" value="1"/>
</dbReference>
<dbReference type="Gene3D" id="2.170.130.10">
    <property type="entry name" value="TonB-dependent receptor, plug domain"/>
    <property type="match status" value="1"/>
</dbReference>
<evidence type="ECO:0000259" key="8">
    <source>
        <dbReference type="SMART" id="SM00965"/>
    </source>
</evidence>
<keyword evidence="3 7" id="KW-1134">Transmembrane beta strand</keyword>
<evidence type="ECO:0000256" key="7">
    <source>
        <dbReference type="PROSITE-ProRule" id="PRU01360"/>
    </source>
</evidence>
<dbReference type="InterPro" id="IPR023997">
    <property type="entry name" value="TonB-dep_OMP_SusC/RagA_CS"/>
</dbReference>
<dbReference type="AlphaFoldDB" id="A0A1M4T3X3"/>
<dbReference type="Gene3D" id="2.60.40.1120">
    <property type="entry name" value="Carboxypeptidase-like, regulatory domain"/>
    <property type="match status" value="1"/>
</dbReference>
<keyword evidence="2 7" id="KW-0813">Transport</keyword>
<dbReference type="Pfam" id="PF07715">
    <property type="entry name" value="Plug"/>
    <property type="match status" value="1"/>
</dbReference>